<keyword evidence="1" id="KW-0472">Membrane</keyword>
<feature type="transmembrane region" description="Helical" evidence="1">
    <location>
        <begin position="58"/>
        <end position="79"/>
    </location>
</feature>
<dbReference type="EMBL" id="CAXKWB010023438">
    <property type="protein sequence ID" value="CAL4125287.1"/>
    <property type="molecule type" value="Genomic_DNA"/>
</dbReference>
<proteinExistence type="predicted"/>
<keyword evidence="1" id="KW-0812">Transmembrane</keyword>
<gene>
    <name evidence="2" type="ORF">MNOR_LOCUS25034</name>
</gene>
<keyword evidence="1" id="KW-1133">Transmembrane helix</keyword>
<feature type="transmembrane region" description="Helical" evidence="1">
    <location>
        <begin position="91"/>
        <end position="118"/>
    </location>
</feature>
<keyword evidence="3" id="KW-1185">Reference proteome</keyword>
<evidence type="ECO:0000313" key="3">
    <source>
        <dbReference type="Proteomes" id="UP001497623"/>
    </source>
</evidence>
<sequence length="126" mass="14876">MFTEGRLIFSFACSRVTQISYDLTQNCLCLEYLNVQIHPHEIFDLDIIYQIGFRVYEYIILNFCYSRSYLSYGILLLLPVHDLTYNFSPQYLFIILLLHFVTICYTLLHFVTLINSLLSQVIIIKG</sequence>
<organism evidence="2 3">
    <name type="scientific">Meganyctiphanes norvegica</name>
    <name type="common">Northern krill</name>
    <name type="synonym">Thysanopoda norvegica</name>
    <dbReference type="NCBI Taxonomy" id="48144"/>
    <lineage>
        <taxon>Eukaryota</taxon>
        <taxon>Metazoa</taxon>
        <taxon>Ecdysozoa</taxon>
        <taxon>Arthropoda</taxon>
        <taxon>Crustacea</taxon>
        <taxon>Multicrustacea</taxon>
        <taxon>Malacostraca</taxon>
        <taxon>Eumalacostraca</taxon>
        <taxon>Eucarida</taxon>
        <taxon>Euphausiacea</taxon>
        <taxon>Euphausiidae</taxon>
        <taxon>Meganyctiphanes</taxon>
    </lineage>
</organism>
<evidence type="ECO:0000256" key="1">
    <source>
        <dbReference type="SAM" id="Phobius"/>
    </source>
</evidence>
<comment type="caution">
    <text evidence="2">The sequence shown here is derived from an EMBL/GenBank/DDBJ whole genome shotgun (WGS) entry which is preliminary data.</text>
</comment>
<name>A0AAV2RJY1_MEGNR</name>
<dbReference type="Proteomes" id="UP001497623">
    <property type="component" value="Unassembled WGS sequence"/>
</dbReference>
<reference evidence="2 3" key="1">
    <citation type="submission" date="2024-05" db="EMBL/GenBank/DDBJ databases">
        <authorList>
            <person name="Wallberg A."/>
        </authorList>
    </citation>
    <scope>NUCLEOTIDE SEQUENCE [LARGE SCALE GENOMIC DNA]</scope>
</reference>
<evidence type="ECO:0000313" key="2">
    <source>
        <dbReference type="EMBL" id="CAL4125287.1"/>
    </source>
</evidence>
<dbReference type="AlphaFoldDB" id="A0AAV2RJY1"/>
<accession>A0AAV2RJY1</accession>
<protein>
    <submittedName>
        <fullName evidence="2">Uncharacterized protein</fullName>
    </submittedName>
</protein>